<feature type="transmembrane region" description="Helical" evidence="6">
    <location>
        <begin position="373"/>
        <end position="396"/>
    </location>
</feature>
<comment type="caution">
    <text evidence="7">The sequence shown here is derived from an EMBL/GenBank/DDBJ whole genome shotgun (WGS) entry which is preliminary data.</text>
</comment>
<dbReference type="GO" id="GO:0035965">
    <property type="term" value="P:cardiolipin acyl-chain remodeling"/>
    <property type="evidence" value="ECO:0007669"/>
    <property type="project" value="TreeGrafter"/>
</dbReference>
<organism evidence="7 8">
    <name type="scientific">Phellinidium pouzarii</name>
    <dbReference type="NCBI Taxonomy" id="167371"/>
    <lineage>
        <taxon>Eukaryota</taxon>
        <taxon>Fungi</taxon>
        <taxon>Dikarya</taxon>
        <taxon>Basidiomycota</taxon>
        <taxon>Agaricomycotina</taxon>
        <taxon>Agaricomycetes</taxon>
        <taxon>Hymenochaetales</taxon>
        <taxon>Hymenochaetaceae</taxon>
        <taxon>Phellinidium</taxon>
    </lineage>
</organism>
<name>A0A4S4L4D0_9AGAM</name>
<sequence>MPVNHILSVCTITTIGLVCKAFLNLGFCKSVAVTGLDHLVRALDDNERNNGRGIVTVANHISTLDDPVTWGVLPARCYVHLRDMRWALGASDIMFTNPGRILMETQRLPVVIPMWLSGFEDIMSEPRPTSIPAKFLPRLRQSVRITFAPPVDPARLSGIITSATPQAPCEGFHKILDGGLDIGLQYGAEGETSEKHWVRAALTAAVQREVEKVGIIFISGVNGSLSQIIVVLDGDLSELRHLSSLSIAYVTYVNNAGDANVSSPFLHRAGSLYSASLLFAHWASTFLFLTIVLVLQDRQKCVKNPIFPKASVLVPRMCLGWSVLLFIASTVDAGLSVAALTKTGSGSVSVALAGPPDVTVVPQVYEITQYVSVGLWFIGGLLISALSACVYASAWFAGVIDKIINLTVCIVTPLCILGILEDIVFKFVMMPSFALGVSTGDEHLGLVNNILFNVLRSAVFVILITMGLNQWYWQPGDAAH</sequence>
<dbReference type="OrthoDB" id="193467at2759"/>
<keyword evidence="8" id="KW-1185">Reference proteome</keyword>
<proteinExistence type="predicted"/>
<accession>A0A4S4L4D0</accession>
<keyword evidence="6" id="KW-1133">Transmembrane helix</keyword>
<evidence type="ECO:0008006" key="9">
    <source>
        <dbReference type="Google" id="ProtNLM"/>
    </source>
</evidence>
<evidence type="ECO:0000313" key="7">
    <source>
        <dbReference type="EMBL" id="THH05548.1"/>
    </source>
</evidence>
<evidence type="ECO:0000256" key="4">
    <source>
        <dbReference type="ARBA" id="ARBA00023136"/>
    </source>
</evidence>
<feature type="transmembrane region" description="Helical" evidence="6">
    <location>
        <begin position="403"/>
        <end position="430"/>
    </location>
</feature>
<feature type="transmembrane region" description="Helical" evidence="6">
    <location>
        <begin position="317"/>
        <end position="340"/>
    </location>
</feature>
<dbReference type="AlphaFoldDB" id="A0A4S4L4D0"/>
<dbReference type="InterPro" id="IPR000872">
    <property type="entry name" value="Tafazzin"/>
</dbReference>
<keyword evidence="6" id="KW-0812">Transmembrane</keyword>
<evidence type="ECO:0000256" key="3">
    <source>
        <dbReference type="ARBA" id="ARBA00023098"/>
    </source>
</evidence>
<dbReference type="GO" id="GO:0031966">
    <property type="term" value="C:mitochondrial membrane"/>
    <property type="evidence" value="ECO:0007669"/>
    <property type="project" value="TreeGrafter"/>
</dbReference>
<dbReference type="GO" id="GO:0007007">
    <property type="term" value="P:inner mitochondrial membrane organization"/>
    <property type="evidence" value="ECO:0007669"/>
    <property type="project" value="TreeGrafter"/>
</dbReference>
<feature type="transmembrane region" description="Helical" evidence="6">
    <location>
        <begin position="272"/>
        <end position="296"/>
    </location>
</feature>
<keyword evidence="5" id="KW-0012">Acyltransferase</keyword>
<evidence type="ECO:0000256" key="5">
    <source>
        <dbReference type="ARBA" id="ARBA00023315"/>
    </source>
</evidence>
<gene>
    <name evidence="7" type="ORF">EW145_g4713</name>
</gene>
<keyword evidence="4 6" id="KW-0472">Membrane</keyword>
<dbReference type="PANTHER" id="PTHR12497:SF0">
    <property type="entry name" value="TAFAZZIN"/>
    <property type="match status" value="1"/>
</dbReference>
<dbReference type="PANTHER" id="PTHR12497">
    <property type="entry name" value="TAZ PROTEIN TAFAZZIN"/>
    <property type="match status" value="1"/>
</dbReference>
<evidence type="ECO:0000256" key="6">
    <source>
        <dbReference type="SAM" id="Phobius"/>
    </source>
</evidence>
<evidence type="ECO:0000313" key="8">
    <source>
        <dbReference type="Proteomes" id="UP000308199"/>
    </source>
</evidence>
<protein>
    <recommendedName>
        <fullName evidence="9">Tafazzin family protein</fullName>
    </recommendedName>
</protein>
<reference evidence="7 8" key="1">
    <citation type="submission" date="2019-02" db="EMBL/GenBank/DDBJ databases">
        <title>Genome sequencing of the rare red list fungi Phellinidium pouzarii.</title>
        <authorList>
            <person name="Buettner E."/>
            <person name="Kellner H."/>
        </authorList>
    </citation>
    <scope>NUCLEOTIDE SEQUENCE [LARGE SCALE GENOMIC DNA]</scope>
    <source>
        <strain evidence="7 8">DSM 108285</strain>
    </source>
</reference>
<comment type="subcellular location">
    <subcellularLocation>
        <location evidence="1">Membrane</location>
        <topology evidence="1">Peripheral membrane protein</topology>
    </subcellularLocation>
</comment>
<dbReference type="PRINTS" id="PR00979">
    <property type="entry name" value="TAFAZZIN"/>
</dbReference>
<evidence type="ECO:0000256" key="1">
    <source>
        <dbReference type="ARBA" id="ARBA00004170"/>
    </source>
</evidence>
<feature type="transmembrane region" description="Helical" evidence="6">
    <location>
        <begin position="450"/>
        <end position="473"/>
    </location>
</feature>
<evidence type="ECO:0000256" key="2">
    <source>
        <dbReference type="ARBA" id="ARBA00022679"/>
    </source>
</evidence>
<keyword evidence="2" id="KW-0808">Transferase</keyword>
<dbReference type="GO" id="GO:0047184">
    <property type="term" value="F:1-acylglycerophosphocholine O-acyltransferase activity"/>
    <property type="evidence" value="ECO:0007669"/>
    <property type="project" value="TreeGrafter"/>
</dbReference>
<keyword evidence="3" id="KW-0443">Lipid metabolism</keyword>
<dbReference type="Proteomes" id="UP000308199">
    <property type="component" value="Unassembled WGS sequence"/>
</dbReference>
<dbReference type="EMBL" id="SGPK01000253">
    <property type="protein sequence ID" value="THH05548.1"/>
    <property type="molecule type" value="Genomic_DNA"/>
</dbReference>